<feature type="compositionally biased region" description="Basic and acidic residues" evidence="5">
    <location>
        <begin position="15"/>
        <end position="34"/>
    </location>
</feature>
<dbReference type="Proteomes" id="UP000008141">
    <property type="component" value="Unassembled WGS sequence"/>
</dbReference>
<evidence type="ECO:0000256" key="5">
    <source>
        <dbReference type="SAM" id="MobiDB-lite"/>
    </source>
</evidence>
<evidence type="ECO:0000256" key="3">
    <source>
        <dbReference type="ARBA" id="ARBA00022833"/>
    </source>
</evidence>
<feature type="compositionally biased region" description="Polar residues" evidence="5">
    <location>
        <begin position="48"/>
        <end position="60"/>
    </location>
</feature>
<evidence type="ECO:0000256" key="2">
    <source>
        <dbReference type="ARBA" id="ARBA00022771"/>
    </source>
</evidence>
<evidence type="ECO:0000256" key="1">
    <source>
        <dbReference type="ARBA" id="ARBA00022723"/>
    </source>
</evidence>
<dbReference type="AlphaFoldDB" id="E1ZEZ4"/>
<dbReference type="InterPro" id="IPR036855">
    <property type="entry name" value="Znf_CCCH_sf"/>
</dbReference>
<dbReference type="GO" id="GO:0002181">
    <property type="term" value="P:cytoplasmic translation"/>
    <property type="evidence" value="ECO:0007669"/>
    <property type="project" value="TreeGrafter"/>
</dbReference>
<dbReference type="OMA" id="GREMFYF"/>
<evidence type="ECO:0000256" key="4">
    <source>
        <dbReference type="PROSITE-ProRule" id="PRU00723"/>
    </source>
</evidence>
<dbReference type="RefSeq" id="XP_005847849.1">
    <property type="nucleotide sequence ID" value="XM_005847787.1"/>
</dbReference>
<keyword evidence="3 4" id="KW-0862">Zinc</keyword>
<dbReference type="PANTHER" id="PTHR12681">
    <property type="entry name" value="ZINC FINGER-CONTAINING PROTEIN P48ZNF"/>
    <property type="match status" value="1"/>
</dbReference>
<gene>
    <name evidence="7" type="ORF">CHLNCDRAFT_134088</name>
</gene>
<organism evidence="8">
    <name type="scientific">Chlorella variabilis</name>
    <name type="common">Green alga</name>
    <dbReference type="NCBI Taxonomy" id="554065"/>
    <lineage>
        <taxon>Eukaryota</taxon>
        <taxon>Viridiplantae</taxon>
        <taxon>Chlorophyta</taxon>
        <taxon>core chlorophytes</taxon>
        <taxon>Trebouxiophyceae</taxon>
        <taxon>Chlorellales</taxon>
        <taxon>Chlorellaceae</taxon>
        <taxon>Chlorella clade</taxon>
        <taxon>Chlorella</taxon>
    </lineage>
</organism>
<feature type="domain" description="C3H1-type" evidence="6">
    <location>
        <begin position="177"/>
        <end position="214"/>
    </location>
</feature>
<dbReference type="SUPFAM" id="SSF90229">
    <property type="entry name" value="CCCH zinc finger"/>
    <property type="match status" value="1"/>
</dbReference>
<name>E1ZEZ4_CHLVA</name>
<dbReference type="GO" id="GO:0003729">
    <property type="term" value="F:mRNA binding"/>
    <property type="evidence" value="ECO:0007669"/>
    <property type="project" value="TreeGrafter"/>
</dbReference>
<dbReference type="Gene3D" id="6.20.400.10">
    <property type="match status" value="1"/>
</dbReference>
<proteinExistence type="predicted"/>
<dbReference type="Gene3D" id="4.10.1000.10">
    <property type="entry name" value="Zinc finger, CCCH-type"/>
    <property type="match status" value="1"/>
</dbReference>
<evidence type="ECO:0000313" key="7">
    <source>
        <dbReference type="EMBL" id="EFN55747.1"/>
    </source>
</evidence>
<dbReference type="InterPro" id="IPR000571">
    <property type="entry name" value="Znf_CCCH"/>
</dbReference>
<feature type="domain" description="C3H1-type" evidence="6">
    <location>
        <begin position="101"/>
        <end position="128"/>
    </location>
</feature>
<dbReference type="STRING" id="554065.E1ZEZ4"/>
<dbReference type="KEGG" id="cvr:CHLNCDRAFT_134088"/>
<protein>
    <recommendedName>
        <fullName evidence="6">C3H1-type domain-containing protein</fullName>
    </recommendedName>
</protein>
<dbReference type="InParanoid" id="E1ZEZ4"/>
<dbReference type="GeneID" id="17354977"/>
<feature type="region of interest" description="Disordered" evidence="5">
    <location>
        <begin position="1"/>
        <end position="81"/>
    </location>
</feature>
<keyword evidence="2 4" id="KW-0863">Zinc-finger</keyword>
<sequence>MAPKKAAAQLPRSDGGNDKAKQKVKEKSVEDKTFGLKNKGKSAKVQKYVQQLQKSAQPQKNPRLEEPSRKDKKRAEEERQKELNELFAMAIKQPKVPPGVDPKSILCEFHRHGQCTKGFKCKFSHDLAIERKTQKADLFSDRRDGEGEEGEEGMAEWDQETLEKAIAQKHSLENKNRATAIICKFFLDAVEKKQYGWFWQCPNGKDCKYRHALPPGYVLKSQMKELLELEAANKVSVEEAIEEERAKVDAKTPVTVETFATWVKEKEAAKRAKAAEAEAERKKKGGLSGREIFLEEGFVAQDDLGASDAIEREGDEEAAIKRMQQQAEEAMQQARVASAAEAAAPAAAAGGGAPAADAQQAGSSGGGDVAAKLHLSAQEADELFGDEDEDDDEDLLDELEEDLKSKAAL</sequence>
<dbReference type="SMART" id="SM00356">
    <property type="entry name" value="ZnF_C3H1"/>
    <property type="match status" value="2"/>
</dbReference>
<dbReference type="PROSITE" id="PS50103">
    <property type="entry name" value="ZF_C3H1"/>
    <property type="match status" value="2"/>
</dbReference>
<dbReference type="OrthoDB" id="278280at2759"/>
<accession>E1ZEZ4</accession>
<dbReference type="GO" id="GO:0008270">
    <property type="term" value="F:zinc ion binding"/>
    <property type="evidence" value="ECO:0007669"/>
    <property type="project" value="UniProtKB-KW"/>
</dbReference>
<dbReference type="FunCoup" id="E1ZEZ4">
    <property type="interactions" value="2020"/>
</dbReference>
<feature type="zinc finger region" description="C3H1-type" evidence="4">
    <location>
        <begin position="101"/>
        <end position="128"/>
    </location>
</feature>
<dbReference type="EMBL" id="GL433844">
    <property type="protein sequence ID" value="EFN55747.1"/>
    <property type="molecule type" value="Genomic_DNA"/>
</dbReference>
<dbReference type="GO" id="GO:0005829">
    <property type="term" value="C:cytosol"/>
    <property type="evidence" value="ECO:0007669"/>
    <property type="project" value="TreeGrafter"/>
</dbReference>
<dbReference type="PANTHER" id="PTHR12681:SF0">
    <property type="entry name" value="ZINC FINGER CCCH DOMAIN-CONTAINING PROTEIN 15"/>
    <property type="match status" value="1"/>
</dbReference>
<dbReference type="Pfam" id="PF16543">
    <property type="entry name" value="DFRP_C"/>
    <property type="match status" value="1"/>
</dbReference>
<feature type="compositionally biased region" description="Acidic residues" evidence="5">
    <location>
        <begin position="379"/>
        <end position="401"/>
    </location>
</feature>
<feature type="compositionally biased region" description="Basic and acidic residues" evidence="5">
    <location>
        <begin position="62"/>
        <end position="81"/>
    </location>
</feature>
<keyword evidence="8" id="KW-1185">Reference proteome</keyword>
<reference evidence="7 8" key="1">
    <citation type="journal article" date="2010" name="Plant Cell">
        <title>The Chlorella variabilis NC64A genome reveals adaptation to photosymbiosis, coevolution with viruses, and cryptic sex.</title>
        <authorList>
            <person name="Blanc G."/>
            <person name="Duncan G."/>
            <person name="Agarkova I."/>
            <person name="Borodovsky M."/>
            <person name="Gurnon J."/>
            <person name="Kuo A."/>
            <person name="Lindquist E."/>
            <person name="Lucas S."/>
            <person name="Pangilinan J."/>
            <person name="Polle J."/>
            <person name="Salamov A."/>
            <person name="Terry A."/>
            <person name="Yamada T."/>
            <person name="Dunigan D.D."/>
            <person name="Grigoriev I.V."/>
            <person name="Claverie J.M."/>
            <person name="Van Etten J.L."/>
        </authorList>
    </citation>
    <scope>NUCLEOTIDE SEQUENCE [LARGE SCALE GENOMIC DNA]</scope>
    <source>
        <strain evidence="7 8">NC64A</strain>
    </source>
</reference>
<dbReference type="eggNOG" id="KOG1763">
    <property type="taxonomic scope" value="Eukaryota"/>
</dbReference>
<keyword evidence="1 4" id="KW-0479">Metal-binding</keyword>
<dbReference type="InterPro" id="IPR032378">
    <property type="entry name" value="ZC3H15/TMA46_C"/>
</dbReference>
<feature type="region of interest" description="Disordered" evidence="5">
    <location>
        <begin position="322"/>
        <end position="409"/>
    </location>
</feature>
<evidence type="ECO:0000259" key="6">
    <source>
        <dbReference type="PROSITE" id="PS50103"/>
    </source>
</evidence>
<evidence type="ECO:0000313" key="8">
    <source>
        <dbReference type="Proteomes" id="UP000008141"/>
    </source>
</evidence>
<feature type="compositionally biased region" description="Low complexity" evidence="5">
    <location>
        <begin position="323"/>
        <end position="362"/>
    </location>
</feature>
<feature type="zinc finger region" description="C3H1-type" evidence="4">
    <location>
        <begin position="177"/>
        <end position="214"/>
    </location>
</feature>